<evidence type="ECO:0000256" key="9">
    <source>
        <dbReference type="PIRSR" id="PIRSR500134-2"/>
    </source>
</evidence>
<evidence type="ECO:0000256" key="3">
    <source>
        <dbReference type="ARBA" id="ARBA00012954"/>
    </source>
</evidence>
<dbReference type="SUPFAM" id="SSF48179">
    <property type="entry name" value="6-phosphogluconate dehydrogenase C-terminal domain-like"/>
    <property type="match status" value="1"/>
</dbReference>
<feature type="binding site" evidence="10">
    <location>
        <position position="30"/>
    </location>
    <ligand>
        <name>NAD(+)</name>
        <dbReference type="ChEBI" id="CHEBI:57540"/>
    </ligand>
</feature>
<comment type="similarity">
    <text evidence="2 7">Belongs to the UDP-glucose/GDP-mannose dehydrogenase family.</text>
</comment>
<dbReference type="EMBL" id="PPXD01000033">
    <property type="protein sequence ID" value="POH60841.1"/>
    <property type="molecule type" value="Genomic_DNA"/>
</dbReference>
<dbReference type="GO" id="GO:0000271">
    <property type="term" value="P:polysaccharide biosynthetic process"/>
    <property type="evidence" value="ECO:0007669"/>
    <property type="project" value="InterPro"/>
</dbReference>
<feature type="active site" description="Nucleophile" evidence="8">
    <location>
        <position position="264"/>
    </location>
</feature>
<keyword evidence="5 7" id="KW-0520">NAD</keyword>
<dbReference type="InterPro" id="IPR028357">
    <property type="entry name" value="UDPglc_DH_bac"/>
</dbReference>
<dbReference type="InterPro" id="IPR001732">
    <property type="entry name" value="UDP-Glc/GDP-Man_DH_N"/>
</dbReference>
<dbReference type="PANTHER" id="PTHR43750">
    <property type="entry name" value="UDP-GLUCOSE 6-DEHYDROGENASE TUAD"/>
    <property type="match status" value="1"/>
</dbReference>
<dbReference type="InterPro" id="IPR008927">
    <property type="entry name" value="6-PGluconate_DH-like_C_sf"/>
</dbReference>
<dbReference type="SMART" id="SM00984">
    <property type="entry name" value="UDPG_MGDP_dh_C"/>
    <property type="match status" value="1"/>
</dbReference>
<feature type="binding site" evidence="10">
    <location>
        <position position="152"/>
    </location>
    <ligand>
        <name>NAD(+)</name>
        <dbReference type="ChEBI" id="CHEBI:57540"/>
    </ligand>
</feature>
<dbReference type="GO" id="GO:0003979">
    <property type="term" value="F:UDP-glucose 6-dehydrogenase activity"/>
    <property type="evidence" value="ECO:0007669"/>
    <property type="project" value="UniProtKB-EC"/>
</dbReference>
<comment type="caution">
    <text evidence="12">The sequence shown here is derived from an EMBL/GenBank/DDBJ whole genome shotgun (WGS) entry which is preliminary data.</text>
</comment>
<feature type="binding site" evidence="9">
    <location>
        <position position="208"/>
    </location>
    <ligand>
        <name>substrate</name>
    </ligand>
</feature>
<evidence type="ECO:0000256" key="2">
    <source>
        <dbReference type="ARBA" id="ARBA00006601"/>
    </source>
</evidence>
<gene>
    <name evidence="12" type="ORF">C3B61_19280</name>
</gene>
<keyword evidence="13" id="KW-1185">Reference proteome</keyword>
<dbReference type="UniPathway" id="UPA00038">
    <property type="reaction ID" value="UER00491"/>
</dbReference>
<evidence type="ECO:0000256" key="10">
    <source>
        <dbReference type="PIRSR" id="PIRSR500134-3"/>
    </source>
</evidence>
<protein>
    <recommendedName>
        <fullName evidence="3 7">UDP-glucose 6-dehydrogenase</fullName>
        <ecNumber evidence="3 7">1.1.1.22</ecNumber>
    </recommendedName>
</protein>
<dbReference type="InterPro" id="IPR036220">
    <property type="entry name" value="UDP-Glc/GDP-Man_DH_C_sf"/>
</dbReference>
<dbReference type="InterPro" id="IPR014026">
    <property type="entry name" value="UDP-Glc/GDP-Man_DH_dimer"/>
</dbReference>
<evidence type="ECO:0000256" key="6">
    <source>
        <dbReference type="ARBA" id="ARBA00047473"/>
    </source>
</evidence>
<dbReference type="InterPro" id="IPR014027">
    <property type="entry name" value="UDP-Glc/GDP-Man_DH_C"/>
</dbReference>
<dbReference type="SUPFAM" id="SSF52413">
    <property type="entry name" value="UDP-glucose/GDP-mannose dehydrogenase C-terminal domain"/>
    <property type="match status" value="1"/>
</dbReference>
<feature type="domain" description="UDP-glucose/GDP-mannose dehydrogenase C-terminal" evidence="11">
    <location>
        <begin position="320"/>
        <end position="421"/>
    </location>
</feature>
<keyword evidence="4 7" id="KW-0560">Oxidoreductase</keyword>
<feature type="binding site" evidence="10">
    <location>
        <position position="267"/>
    </location>
    <ligand>
        <name>NAD(+)</name>
        <dbReference type="ChEBI" id="CHEBI:57540"/>
    </ligand>
</feature>
<reference evidence="12 13" key="1">
    <citation type="submission" date="2018-01" db="EMBL/GenBank/DDBJ databases">
        <title>Cryobacterium sp. nov., from glaciers in China.</title>
        <authorList>
            <person name="Liu Q."/>
            <person name="Xin Y.-H."/>
        </authorList>
    </citation>
    <scope>NUCLEOTIDE SEQUENCE [LARGE SCALE GENOMIC DNA]</scope>
    <source>
        <strain evidence="12 13">TMN-42</strain>
    </source>
</reference>
<feature type="binding site" evidence="10">
    <location>
        <position position="85"/>
    </location>
    <ligand>
        <name>NAD(+)</name>
        <dbReference type="ChEBI" id="CHEBI:57540"/>
    </ligand>
</feature>
<feature type="binding site" evidence="9">
    <location>
        <position position="261"/>
    </location>
    <ligand>
        <name>substrate</name>
    </ligand>
</feature>
<evidence type="ECO:0000256" key="4">
    <source>
        <dbReference type="ARBA" id="ARBA00023002"/>
    </source>
</evidence>
<dbReference type="PIRSF" id="PIRSF500134">
    <property type="entry name" value="UDPglc_DH_bac"/>
    <property type="match status" value="1"/>
</dbReference>
<evidence type="ECO:0000313" key="13">
    <source>
        <dbReference type="Proteomes" id="UP000237340"/>
    </source>
</evidence>
<feature type="binding site" evidence="9">
    <location>
        <begin position="253"/>
        <end position="257"/>
    </location>
    <ligand>
        <name>substrate</name>
    </ligand>
</feature>
<dbReference type="AlphaFoldDB" id="A0A2S3Z6T2"/>
<dbReference type="SUPFAM" id="SSF51735">
    <property type="entry name" value="NAD(P)-binding Rossmann-fold domains"/>
    <property type="match status" value="1"/>
</dbReference>
<sequence length="437" mass="45902">MKISVIGCGYLGAVHASAMAELGHEVVGIDIDEAKIAALSAGRTPFFEPGLPEVLTSALATGRLRFSTDIADAEGAEVHFIAVGTPQKKGSHAADLRYVDAAVETLLPHLNADDLVVGKSTVPVGTAARLAAVIDASGSGATLAWNPEFLREGFAVQDTIAPDRLVYGVPAGPAGERAVAQLNSVYASAMATQTPLVVTDYATAELVKVAANAFLATKISFINAMAEIAEVSGADVTQLADAIGFDARIGRRFLNAGVGFGGGCLPKDIRAFTARAEELGRGESVAFLKEVDAINLRRRQRVVDLTVSALDRPVHTAKVAVLGLSFKPHSDDVRDSPALDVAVQLRGLGADVVATDPQAIENSRSRHPQLSYSPDIEGALRGADAVVLVTEWPDFKSIDPEWAAGLVNTRTIIDGRNTLNSAAWRAAGWTYYGMGRP</sequence>
<comment type="catalytic activity">
    <reaction evidence="6 7">
        <text>UDP-alpha-D-glucose + 2 NAD(+) + H2O = UDP-alpha-D-glucuronate + 2 NADH + 3 H(+)</text>
        <dbReference type="Rhea" id="RHEA:23596"/>
        <dbReference type="ChEBI" id="CHEBI:15377"/>
        <dbReference type="ChEBI" id="CHEBI:15378"/>
        <dbReference type="ChEBI" id="CHEBI:57540"/>
        <dbReference type="ChEBI" id="CHEBI:57945"/>
        <dbReference type="ChEBI" id="CHEBI:58052"/>
        <dbReference type="ChEBI" id="CHEBI:58885"/>
        <dbReference type="EC" id="1.1.1.22"/>
    </reaction>
</comment>
<evidence type="ECO:0000256" key="5">
    <source>
        <dbReference type="ARBA" id="ARBA00023027"/>
    </source>
</evidence>
<organism evidence="12 13">
    <name type="scientific">Cryobacterium zongtaii</name>
    <dbReference type="NCBI Taxonomy" id="1259217"/>
    <lineage>
        <taxon>Bacteria</taxon>
        <taxon>Bacillati</taxon>
        <taxon>Actinomycetota</taxon>
        <taxon>Actinomycetes</taxon>
        <taxon>Micrococcales</taxon>
        <taxon>Microbacteriaceae</taxon>
        <taxon>Cryobacterium</taxon>
    </lineage>
</organism>
<feature type="binding site" evidence="10">
    <location>
        <position position="121"/>
    </location>
    <ligand>
        <name>NAD(+)</name>
        <dbReference type="ChEBI" id="CHEBI:57540"/>
    </ligand>
</feature>
<dbReference type="Pfam" id="PF03721">
    <property type="entry name" value="UDPG_MGDP_dh_N"/>
    <property type="match status" value="1"/>
</dbReference>
<name>A0A2S3Z6T2_9MICO</name>
<accession>A0A2S3Z6T2</accession>
<feature type="binding site" evidence="10">
    <location>
        <position position="334"/>
    </location>
    <ligand>
        <name>NAD(+)</name>
        <dbReference type="ChEBI" id="CHEBI:57540"/>
    </ligand>
</feature>
<feature type="binding site" evidence="10">
    <location>
        <position position="35"/>
    </location>
    <ligand>
        <name>NAD(+)</name>
        <dbReference type="ChEBI" id="CHEBI:57540"/>
    </ligand>
</feature>
<dbReference type="Gene3D" id="1.20.5.100">
    <property type="entry name" value="Cytochrome c1, transmembrane anchor, C-terminal"/>
    <property type="match status" value="1"/>
</dbReference>
<dbReference type="RefSeq" id="WP_103462069.1">
    <property type="nucleotide sequence ID" value="NZ_PPXD01000033.1"/>
</dbReference>
<evidence type="ECO:0000256" key="1">
    <source>
        <dbReference type="ARBA" id="ARBA00004701"/>
    </source>
</evidence>
<comment type="pathway">
    <text evidence="1">Nucleotide-sugar biosynthesis; UDP-alpha-D-glucuronate biosynthesis; UDP-alpha-D-glucuronate from UDP-alpha-D-glucose: step 1/1.</text>
</comment>
<dbReference type="InterPro" id="IPR017476">
    <property type="entry name" value="UDP-Glc/GDP-Man"/>
</dbReference>
<dbReference type="Proteomes" id="UP000237340">
    <property type="component" value="Unassembled WGS sequence"/>
</dbReference>
<dbReference type="GO" id="GO:0006065">
    <property type="term" value="P:UDP-glucuronate biosynthetic process"/>
    <property type="evidence" value="ECO:0007669"/>
    <property type="project" value="UniProtKB-UniPathway"/>
</dbReference>
<dbReference type="InterPro" id="IPR036291">
    <property type="entry name" value="NAD(P)-bd_dom_sf"/>
</dbReference>
<dbReference type="EC" id="1.1.1.22" evidence="3 7"/>
<evidence type="ECO:0000313" key="12">
    <source>
        <dbReference type="EMBL" id="POH60841.1"/>
    </source>
</evidence>
<dbReference type="NCBIfam" id="TIGR03026">
    <property type="entry name" value="NDP-sugDHase"/>
    <property type="match status" value="1"/>
</dbReference>
<dbReference type="Pfam" id="PF03720">
    <property type="entry name" value="UDPG_MGDP_dh_C"/>
    <property type="match status" value="1"/>
</dbReference>
<dbReference type="Gene3D" id="3.40.50.720">
    <property type="entry name" value="NAD(P)-binding Rossmann-like Domain"/>
    <property type="match status" value="2"/>
</dbReference>
<dbReference type="Pfam" id="PF00984">
    <property type="entry name" value="UDPG_MGDP_dh"/>
    <property type="match status" value="1"/>
</dbReference>
<dbReference type="PIRSF" id="PIRSF000124">
    <property type="entry name" value="UDPglc_GDPman_dh"/>
    <property type="match status" value="1"/>
</dbReference>
<feature type="binding site" evidence="9">
    <location>
        <position position="327"/>
    </location>
    <ligand>
        <name>substrate</name>
    </ligand>
</feature>
<evidence type="ECO:0000256" key="7">
    <source>
        <dbReference type="PIRNR" id="PIRNR000124"/>
    </source>
</evidence>
<proteinExistence type="inferred from homology"/>
<evidence type="ECO:0000259" key="11">
    <source>
        <dbReference type="SMART" id="SM00984"/>
    </source>
</evidence>
<dbReference type="GO" id="GO:0051287">
    <property type="term" value="F:NAD binding"/>
    <property type="evidence" value="ECO:0007669"/>
    <property type="project" value="InterPro"/>
</dbReference>
<feature type="binding site" evidence="9">
    <location>
        <begin position="149"/>
        <end position="152"/>
    </location>
    <ligand>
        <name>substrate</name>
    </ligand>
</feature>
<dbReference type="PANTHER" id="PTHR43750:SF3">
    <property type="entry name" value="UDP-GLUCOSE 6-DEHYDROGENASE TUAD"/>
    <property type="match status" value="1"/>
</dbReference>
<evidence type="ECO:0000256" key="8">
    <source>
        <dbReference type="PIRSR" id="PIRSR500134-1"/>
    </source>
</evidence>